<sequence length="410" mass="45855">MSVPAFVRARYFAGGRWIVARQTLADDLEAFIADHEDVLDKLAAKHGMSGESIRRSVTNVASHRSPRSTNLANTILSDKMLKINEGKAPGDRLRLKEVKCTIADDEDYQNLSKEWKKELIDGLEGCRRQKQLSIHGTCHGVALDAQGCTGRVQREMAGCAYRTGVVGFSIFSRGHLDDQAIPECIDVDGALDFFPEALNMNVCNIIRLFDKYITMRSLIKRPREDRDAMRKEASKAISDGLECITRYKVRMNYDSFDTAIKAQHHIQIVGWPEGVDFKSPSDIGPTEDLCVLRDVLRSSACHWARMSKKEVEEFERELAQMEKKTRKPREDKGTKRQRSADEGGEGDEGDEQVEEERPAKRKKAGTGGSKKAAGRKSGSSKARGKNFQGMVPPKSKEFVESDEDGRTVLA</sequence>
<feature type="compositionally biased region" description="Low complexity" evidence="1">
    <location>
        <begin position="369"/>
        <end position="381"/>
    </location>
</feature>
<comment type="caution">
    <text evidence="2">The sequence shown here is derived from an EMBL/GenBank/DDBJ whole genome shotgun (WGS) entry which is preliminary data.</text>
</comment>
<evidence type="ECO:0000313" key="3">
    <source>
        <dbReference type="Proteomes" id="UP001175226"/>
    </source>
</evidence>
<accession>A0AA39JSH4</accession>
<feature type="region of interest" description="Disordered" evidence="1">
    <location>
        <begin position="320"/>
        <end position="410"/>
    </location>
</feature>
<organism evidence="2 3">
    <name type="scientific">Armillaria borealis</name>
    <dbReference type="NCBI Taxonomy" id="47425"/>
    <lineage>
        <taxon>Eukaryota</taxon>
        <taxon>Fungi</taxon>
        <taxon>Dikarya</taxon>
        <taxon>Basidiomycota</taxon>
        <taxon>Agaricomycotina</taxon>
        <taxon>Agaricomycetes</taxon>
        <taxon>Agaricomycetidae</taxon>
        <taxon>Agaricales</taxon>
        <taxon>Marasmiineae</taxon>
        <taxon>Physalacriaceae</taxon>
        <taxon>Armillaria</taxon>
    </lineage>
</organism>
<evidence type="ECO:0000313" key="2">
    <source>
        <dbReference type="EMBL" id="KAK0447959.1"/>
    </source>
</evidence>
<protein>
    <submittedName>
        <fullName evidence="2">Uncharacterized protein</fullName>
    </submittedName>
</protein>
<keyword evidence="3" id="KW-1185">Reference proteome</keyword>
<reference evidence="2" key="1">
    <citation type="submission" date="2023-06" db="EMBL/GenBank/DDBJ databases">
        <authorList>
            <consortium name="Lawrence Berkeley National Laboratory"/>
            <person name="Ahrendt S."/>
            <person name="Sahu N."/>
            <person name="Indic B."/>
            <person name="Wong-Bajracharya J."/>
            <person name="Merenyi Z."/>
            <person name="Ke H.-M."/>
            <person name="Monk M."/>
            <person name="Kocsube S."/>
            <person name="Drula E."/>
            <person name="Lipzen A."/>
            <person name="Balint B."/>
            <person name="Henrissat B."/>
            <person name="Andreopoulos B."/>
            <person name="Martin F.M."/>
            <person name="Harder C.B."/>
            <person name="Rigling D."/>
            <person name="Ford K.L."/>
            <person name="Foster G.D."/>
            <person name="Pangilinan J."/>
            <person name="Papanicolaou A."/>
            <person name="Barry K."/>
            <person name="LaButti K."/>
            <person name="Viragh M."/>
            <person name="Koriabine M."/>
            <person name="Yan M."/>
            <person name="Riley R."/>
            <person name="Champramary S."/>
            <person name="Plett K.L."/>
            <person name="Tsai I.J."/>
            <person name="Slot J."/>
            <person name="Sipos G."/>
            <person name="Plett J."/>
            <person name="Nagy L.G."/>
            <person name="Grigoriev I.V."/>
        </authorList>
    </citation>
    <scope>NUCLEOTIDE SEQUENCE</scope>
    <source>
        <strain evidence="2">FPL87.14</strain>
    </source>
</reference>
<proteinExistence type="predicted"/>
<feature type="compositionally biased region" description="Acidic residues" evidence="1">
    <location>
        <begin position="342"/>
        <end position="354"/>
    </location>
</feature>
<feature type="compositionally biased region" description="Basic and acidic residues" evidence="1">
    <location>
        <begin position="320"/>
        <end position="341"/>
    </location>
</feature>
<gene>
    <name evidence="2" type="ORF">EV421DRAFT_1900615</name>
</gene>
<dbReference type="Proteomes" id="UP001175226">
    <property type="component" value="Unassembled WGS sequence"/>
</dbReference>
<dbReference type="AlphaFoldDB" id="A0AA39JSH4"/>
<name>A0AA39JSH4_9AGAR</name>
<evidence type="ECO:0000256" key="1">
    <source>
        <dbReference type="SAM" id="MobiDB-lite"/>
    </source>
</evidence>
<dbReference type="EMBL" id="JAUEPT010000010">
    <property type="protein sequence ID" value="KAK0447959.1"/>
    <property type="molecule type" value="Genomic_DNA"/>
</dbReference>